<protein>
    <recommendedName>
        <fullName evidence="3">NB-ARC domain-containing protein</fullName>
    </recommendedName>
</protein>
<organism evidence="4 5">
    <name type="scientific">Penicillium malachiteum</name>
    <dbReference type="NCBI Taxonomy" id="1324776"/>
    <lineage>
        <taxon>Eukaryota</taxon>
        <taxon>Fungi</taxon>
        <taxon>Dikarya</taxon>
        <taxon>Ascomycota</taxon>
        <taxon>Pezizomycotina</taxon>
        <taxon>Eurotiomycetes</taxon>
        <taxon>Eurotiomycetidae</taxon>
        <taxon>Eurotiales</taxon>
        <taxon>Aspergillaceae</taxon>
        <taxon>Penicillium</taxon>
    </lineage>
</organism>
<keyword evidence="1" id="KW-0802">TPR repeat</keyword>
<keyword evidence="2" id="KW-0175">Coiled coil</keyword>
<dbReference type="PANTHER" id="PTHR35205">
    <property type="entry name" value="NB-ARC AND TPR DOMAIN PROTEIN"/>
    <property type="match status" value="1"/>
</dbReference>
<dbReference type="InterPro" id="IPR002182">
    <property type="entry name" value="NB-ARC"/>
</dbReference>
<evidence type="ECO:0000313" key="5">
    <source>
        <dbReference type="Proteomes" id="UP001215712"/>
    </source>
</evidence>
<dbReference type="PROSITE" id="PS50293">
    <property type="entry name" value="TPR_REGION"/>
    <property type="match status" value="1"/>
</dbReference>
<dbReference type="PROSITE" id="PS50005">
    <property type="entry name" value="TPR"/>
    <property type="match status" value="1"/>
</dbReference>
<dbReference type="InterPro" id="IPR019734">
    <property type="entry name" value="TPR_rpt"/>
</dbReference>
<sequence>MIADMGHDLEMVNSYDWVAEGEPQMERVLVDIVVDVILFWVQTTRFLRRHPIVNLANTAWPAVCTDFDATLSRIRKRLAQLKDRAEALSIQKAAMIAKQASGPATATVVSDGSLPCIIIPFPRNTAFYGRELELKSIKDALDQNPKALEYKILALIGMGGVGKTQIALNYAFRRADSGVKAVFWVNSETSLTVAESYTEIAMRLQLEGASADGAHLKNRYLVSKWFQQTKVEWLVIFDNVEDLAVLDGYWPTSPRGSILITSRHENVALEVITQSLKISPFSAEQGSTLILKTLHRNSYSEDEKKGSEALSTVLGGLALAITVATMQIRLKRMPIQKFVQSYIENRPSLQSSSKIKNVFYKHSLDTVWKTAFSSMDSNAAFIFDTACFCAPDNVPMSIFEHPVPGLQHEDDAGTSYDLEDGLESLLLASLVTQDELGDISIHRVLQEEYRKWLGPECQLASFKRAAKLLLGVFPRQKDGRSMHLVWSICRKYISHVVSLAYLFKRNSYKSLPAEQFCEFVELCSYAAWYLFEISSYKQCTEFAVTAIEACGSNETLLLAHLSQTAGYAERERGHPKEAEVYLERAKTIRERLLPPNHPEIANIYSSLAGVYISSGKYDEGLKLFQEAVKIDLTTPYEEHKSIIFRRYLNMSTAERLKGKPEAALEYVELATPYILDSFGAETHFDVTQICYRGSIAYDMNDLPQAQTYYEHACRGHVKEQEFHPAHICANYKLACTEIKLGRINRAIDRLRYTQTLCEVCEASKGDKGDTARIKRKLAEALMILDEKDAEAAVLKEEAESIRAELQGAEFSNLPDNDHSYSLLVAHYFR</sequence>
<evidence type="ECO:0000259" key="3">
    <source>
        <dbReference type="Pfam" id="PF00931"/>
    </source>
</evidence>
<feature type="coiled-coil region" evidence="2">
    <location>
        <begin position="777"/>
        <end position="804"/>
    </location>
</feature>
<dbReference type="Gene3D" id="1.25.40.10">
    <property type="entry name" value="Tetratricopeptide repeat domain"/>
    <property type="match status" value="2"/>
</dbReference>
<feature type="coiled-coil region" evidence="2">
    <location>
        <begin position="71"/>
        <end position="98"/>
    </location>
</feature>
<dbReference type="Pfam" id="PF00931">
    <property type="entry name" value="NB-ARC"/>
    <property type="match status" value="1"/>
</dbReference>
<dbReference type="SUPFAM" id="SSF52540">
    <property type="entry name" value="P-loop containing nucleoside triphosphate hydrolases"/>
    <property type="match status" value="1"/>
</dbReference>
<dbReference type="InterPro" id="IPR011990">
    <property type="entry name" value="TPR-like_helical_dom_sf"/>
</dbReference>
<dbReference type="InterPro" id="IPR027417">
    <property type="entry name" value="P-loop_NTPase"/>
</dbReference>
<proteinExistence type="predicted"/>
<feature type="repeat" description="TPR" evidence="1">
    <location>
        <begin position="601"/>
        <end position="634"/>
    </location>
</feature>
<dbReference type="Proteomes" id="UP001215712">
    <property type="component" value="Unassembled WGS sequence"/>
</dbReference>
<feature type="domain" description="NB-ARC" evidence="3">
    <location>
        <begin position="134"/>
        <end position="290"/>
    </location>
</feature>
<dbReference type="Gene3D" id="3.40.50.300">
    <property type="entry name" value="P-loop containing nucleotide triphosphate hydrolases"/>
    <property type="match status" value="1"/>
</dbReference>
<keyword evidence="5" id="KW-1185">Reference proteome</keyword>
<dbReference type="SUPFAM" id="SSF48452">
    <property type="entry name" value="TPR-like"/>
    <property type="match status" value="2"/>
</dbReference>
<reference evidence="4" key="2">
    <citation type="submission" date="2023-01" db="EMBL/GenBank/DDBJ databases">
        <authorList>
            <person name="Petersen C."/>
        </authorList>
    </citation>
    <scope>NUCLEOTIDE SEQUENCE</scope>
    <source>
        <strain evidence="4">IBT 17514</strain>
    </source>
</reference>
<accession>A0AAD6HEP9</accession>
<dbReference type="AlphaFoldDB" id="A0AAD6HEP9"/>
<evidence type="ECO:0000256" key="1">
    <source>
        <dbReference type="PROSITE-ProRule" id="PRU00339"/>
    </source>
</evidence>
<reference evidence="4" key="1">
    <citation type="journal article" date="2023" name="IMA Fungus">
        <title>Comparative genomic study of the Penicillium genus elucidates a diverse pangenome and 15 lateral gene transfer events.</title>
        <authorList>
            <person name="Petersen C."/>
            <person name="Sorensen T."/>
            <person name="Nielsen M.R."/>
            <person name="Sondergaard T.E."/>
            <person name="Sorensen J.L."/>
            <person name="Fitzpatrick D.A."/>
            <person name="Frisvad J.C."/>
            <person name="Nielsen K.L."/>
        </authorList>
    </citation>
    <scope>NUCLEOTIDE SEQUENCE</scope>
    <source>
        <strain evidence="4">IBT 17514</strain>
    </source>
</reference>
<evidence type="ECO:0000256" key="2">
    <source>
        <dbReference type="SAM" id="Coils"/>
    </source>
</evidence>
<dbReference type="GO" id="GO:0043531">
    <property type="term" value="F:ADP binding"/>
    <property type="evidence" value="ECO:0007669"/>
    <property type="project" value="InterPro"/>
</dbReference>
<dbReference type="EMBL" id="JAQJAN010000017">
    <property type="protein sequence ID" value="KAJ5710116.1"/>
    <property type="molecule type" value="Genomic_DNA"/>
</dbReference>
<name>A0AAD6HEP9_9EURO</name>
<comment type="caution">
    <text evidence="4">The sequence shown here is derived from an EMBL/GenBank/DDBJ whole genome shotgun (WGS) entry which is preliminary data.</text>
</comment>
<evidence type="ECO:0000313" key="4">
    <source>
        <dbReference type="EMBL" id="KAJ5710116.1"/>
    </source>
</evidence>
<dbReference type="PANTHER" id="PTHR35205:SF1">
    <property type="entry name" value="ZU5 DOMAIN-CONTAINING PROTEIN"/>
    <property type="match status" value="1"/>
</dbReference>
<dbReference type="Pfam" id="PF13424">
    <property type="entry name" value="TPR_12"/>
    <property type="match status" value="1"/>
</dbReference>
<gene>
    <name evidence="4" type="ORF">N7493_009708</name>
</gene>